<reference evidence="9" key="1">
    <citation type="submission" date="2022-10" db="EMBL/GenBank/DDBJ databases">
        <title>Puccinia triticina Genome sequencing and assembly.</title>
        <authorList>
            <person name="Li C."/>
        </authorList>
    </citation>
    <scope>NUCLEOTIDE SEQUENCE</scope>
    <source>
        <strain evidence="9">Pt15</strain>
    </source>
</reference>
<evidence type="ECO:0000256" key="4">
    <source>
        <dbReference type="ARBA" id="ARBA00022517"/>
    </source>
</evidence>
<dbReference type="EMBL" id="CP110426">
    <property type="protein sequence ID" value="WAQ86061.1"/>
    <property type="molecule type" value="Genomic_DNA"/>
</dbReference>
<dbReference type="InterPro" id="IPR024338">
    <property type="entry name" value="MID1/Yam8"/>
</dbReference>
<comment type="similarity">
    <text evidence="2">Belongs to the NOP5/NOP56 family.</text>
</comment>
<evidence type="ECO:0000256" key="7">
    <source>
        <dbReference type="SAM" id="MobiDB-lite"/>
    </source>
</evidence>
<evidence type="ECO:0000256" key="1">
    <source>
        <dbReference type="ARBA" id="ARBA00004604"/>
    </source>
</evidence>
<dbReference type="SMART" id="SM00931">
    <property type="entry name" value="NOSIC"/>
    <property type="match status" value="1"/>
</dbReference>
<dbReference type="Pfam" id="PF08156">
    <property type="entry name" value="NOP5NT"/>
    <property type="match status" value="1"/>
</dbReference>
<evidence type="ECO:0000256" key="6">
    <source>
        <dbReference type="ARBA" id="ARBA00024837"/>
    </source>
</evidence>
<feature type="compositionally biased region" description="Low complexity" evidence="7">
    <location>
        <begin position="570"/>
        <end position="581"/>
    </location>
</feature>
<feature type="compositionally biased region" description="Polar residues" evidence="7">
    <location>
        <begin position="620"/>
        <end position="639"/>
    </location>
</feature>
<dbReference type="InterPro" id="IPR045056">
    <property type="entry name" value="Nop56/Nop58"/>
</dbReference>
<evidence type="ECO:0000256" key="5">
    <source>
        <dbReference type="ARBA" id="ARBA00023242"/>
    </source>
</evidence>
<gene>
    <name evidence="9" type="ORF">PtA15_6A691</name>
</gene>
<feature type="compositionally biased region" description="Basic residues" evidence="7">
    <location>
        <begin position="491"/>
        <end position="504"/>
    </location>
</feature>
<feature type="compositionally biased region" description="Basic and acidic residues" evidence="7">
    <location>
        <begin position="432"/>
        <end position="442"/>
    </location>
</feature>
<name>A0ABY7CLE6_9BASI</name>
<evidence type="ECO:0000256" key="2">
    <source>
        <dbReference type="ARBA" id="ARBA00009211"/>
    </source>
</evidence>
<dbReference type="InterPro" id="IPR002687">
    <property type="entry name" value="Nop_dom"/>
</dbReference>
<feature type="region of interest" description="Disordered" evidence="7">
    <location>
        <begin position="607"/>
        <end position="641"/>
    </location>
</feature>
<dbReference type="Proteomes" id="UP001164743">
    <property type="component" value="Chromosome 6A"/>
</dbReference>
<dbReference type="GeneID" id="77811318"/>
<accession>A0ABY7CLE6</accession>
<dbReference type="InterPro" id="IPR036070">
    <property type="entry name" value="Nop_dom_sf"/>
</dbReference>
<feature type="compositionally biased region" description="Basic residues" evidence="7">
    <location>
        <begin position="559"/>
        <end position="569"/>
    </location>
</feature>
<dbReference type="PANTHER" id="PTHR10894">
    <property type="entry name" value="NUCLEOLAR PROTEIN 5 NUCLEOLAR PROTEIN NOP5 NOP58"/>
    <property type="match status" value="1"/>
</dbReference>
<feature type="region of interest" description="Disordered" evidence="7">
    <location>
        <begin position="422"/>
        <end position="589"/>
    </location>
</feature>
<dbReference type="InterPro" id="IPR012974">
    <property type="entry name" value="NOP58/56_N"/>
</dbReference>
<keyword evidence="5" id="KW-0539">Nucleus</keyword>
<evidence type="ECO:0000259" key="8">
    <source>
        <dbReference type="PROSITE" id="PS51358"/>
    </source>
</evidence>
<keyword evidence="4" id="KW-0690">Ribosome biogenesis</keyword>
<dbReference type="RefSeq" id="XP_053021616.1">
    <property type="nucleotide sequence ID" value="XM_053170423.1"/>
</dbReference>
<comment type="subcellular location">
    <subcellularLocation>
        <location evidence="1">Nucleus</location>
        <location evidence="1">Nucleolus</location>
    </subcellularLocation>
</comment>
<dbReference type="InterPro" id="IPR042239">
    <property type="entry name" value="Nop_C"/>
</dbReference>
<dbReference type="Pfam" id="PF12929">
    <property type="entry name" value="Mid1"/>
    <property type="match status" value="1"/>
</dbReference>
<dbReference type="Gene3D" id="1.10.287.4070">
    <property type="match status" value="1"/>
</dbReference>
<protein>
    <recommendedName>
        <fullName evidence="3">Nucleolar protein 58</fullName>
    </recommendedName>
</protein>
<proteinExistence type="inferred from homology"/>
<sequence length="906" mass="97919">MSVRLVLFESSVGFCLFKVADNGSLLTDGNLYKKFDTPASASNLVKLQSIHRFKSTADAVEDLSAIGDGKLSKNLKKFLVDEISGGVEGKKSKETLAVVDPKLGGAITKKLGFNVLSDSTTTDLFRGIRSQLAPLLGDYNVDESDLNTMNLGLSHSLSRFKLKYSTDKVDTMIVQAIALLDDLDKEVNIYAMRVKEWYGWHFPEMAKIISDNLAYAKIVKTMGLRTNYAKTDFSEILPEELEGTLKASAAISMGTEISESDLLHIQSLASQVISLMQYRTELFEYLRNRMTAIAPNLTAILGELVGARLIAHSGSLINLAKAPASTIQILGAEKALFRALKTKHDTPKYGLIFHSSLVGSAPGKLKGKMARMTAAKAALSIRHDALADADTKSAEEAPLIGMEARIKLESRLRRLEQSIGIQSARKSGASQDHQKPFFKRPDPGSYNPAADSVMIPAANNPASSATGESKAKKPLIEEINPQPNDDEAEAKRKRKEEKKAKKAARASLPGTTSAPSTEPAVVPQSTSSSKDKKRKHDDDDEGDKSAGQIDATGKEKSSKSSKKSKRKSAATRPCSATSSPSSSPPPTPSSSLCYLQALLAAQPPKTKAAQSKIAIPPSLTDRTTGLGSFSSQPTGNASNHDYRISDSAAGLRTQYLITNLAPATNYSAWLFQPGPVVNNVPTGRLWPYISFRTKSTKNCSLLHGLPFCPSVAYAVPASPSLSTSAVVAQYNRSVSGHLANFRTVVSTYPCNNDTSGRYSFVTGCGDCLRAYTDWACAVALPRCVDPPAASPEAPGTPTQVVFARPDPAHRYASAEQNWLSKVCLQQAPQLVGWARIKDYVDHKMARMAELDADWPAALVRYWNVLRRRILSGAGDADDDELYLTKFRALYPEAPGDEDEDGAADGF</sequence>
<feature type="compositionally biased region" description="Polar residues" evidence="7">
    <location>
        <begin position="422"/>
        <end position="431"/>
    </location>
</feature>
<evidence type="ECO:0000313" key="10">
    <source>
        <dbReference type="Proteomes" id="UP001164743"/>
    </source>
</evidence>
<dbReference type="InterPro" id="IPR012976">
    <property type="entry name" value="NOSIC"/>
</dbReference>
<organism evidence="9 10">
    <name type="scientific">Puccinia triticina</name>
    <dbReference type="NCBI Taxonomy" id="208348"/>
    <lineage>
        <taxon>Eukaryota</taxon>
        <taxon>Fungi</taxon>
        <taxon>Dikarya</taxon>
        <taxon>Basidiomycota</taxon>
        <taxon>Pucciniomycotina</taxon>
        <taxon>Pucciniomycetes</taxon>
        <taxon>Pucciniales</taxon>
        <taxon>Pucciniaceae</taxon>
        <taxon>Puccinia</taxon>
    </lineage>
</organism>
<comment type="function">
    <text evidence="6">Required for pre-18S rRNA processing. May bind microtubules.</text>
</comment>
<feature type="domain" description="Nop" evidence="8">
    <location>
        <begin position="293"/>
        <end position="417"/>
    </location>
</feature>
<dbReference type="Gene3D" id="1.10.246.90">
    <property type="entry name" value="Nop domain"/>
    <property type="match status" value="1"/>
</dbReference>
<keyword evidence="10" id="KW-1185">Reference proteome</keyword>
<dbReference type="PANTHER" id="PTHR10894:SF1">
    <property type="entry name" value="NUCLEOLAR PROTEIN 58"/>
    <property type="match status" value="1"/>
</dbReference>
<evidence type="ECO:0000256" key="3">
    <source>
        <dbReference type="ARBA" id="ARBA00020379"/>
    </source>
</evidence>
<dbReference type="SUPFAM" id="SSF89124">
    <property type="entry name" value="Nop domain"/>
    <property type="match status" value="1"/>
</dbReference>
<dbReference type="PROSITE" id="PS51358">
    <property type="entry name" value="NOP"/>
    <property type="match status" value="1"/>
</dbReference>
<evidence type="ECO:0000313" key="9">
    <source>
        <dbReference type="EMBL" id="WAQ86061.1"/>
    </source>
</evidence>
<dbReference type="Pfam" id="PF01798">
    <property type="entry name" value="Nop"/>
    <property type="match status" value="1"/>
</dbReference>